<gene>
    <name evidence="3" type="ORF">HNQ94_001003</name>
</gene>
<keyword evidence="4" id="KW-1185">Reference proteome</keyword>
<evidence type="ECO:0000256" key="2">
    <source>
        <dbReference type="SAM" id="Phobius"/>
    </source>
</evidence>
<dbReference type="EMBL" id="JACHGH010000002">
    <property type="protein sequence ID" value="MBB6452558.1"/>
    <property type="molecule type" value="Genomic_DNA"/>
</dbReference>
<name>A0A841Q348_9BACI</name>
<keyword evidence="2" id="KW-0812">Transmembrane</keyword>
<protein>
    <submittedName>
        <fullName evidence="3">Uncharacterized protein</fullName>
    </submittedName>
</protein>
<accession>A0A841Q348</accession>
<dbReference type="RefSeq" id="WP_174494795.1">
    <property type="nucleotide sequence ID" value="NZ_CADDWK010000002.1"/>
</dbReference>
<keyword evidence="2" id="KW-0472">Membrane</keyword>
<dbReference type="AlphaFoldDB" id="A0A841Q348"/>
<reference evidence="3 4" key="1">
    <citation type="submission" date="2020-08" db="EMBL/GenBank/DDBJ databases">
        <title>Genomic Encyclopedia of Type Strains, Phase IV (KMG-IV): sequencing the most valuable type-strain genomes for metagenomic binning, comparative biology and taxonomic classification.</title>
        <authorList>
            <person name="Goeker M."/>
        </authorList>
    </citation>
    <scope>NUCLEOTIDE SEQUENCE [LARGE SCALE GENOMIC DNA]</scope>
    <source>
        <strain evidence="3 4">DSM 19612</strain>
    </source>
</reference>
<keyword evidence="2" id="KW-1133">Transmembrane helix</keyword>
<sequence>MNNDQAIKIFRIFVSVTIVISLIVNFTLLVKVNQLEDEVNHVSYYQHDLMNNVNNQTGHMQTVLSEFKEEQSWISRINMDVNTNKIEDGEVQATFKWQVKELQTDSEVVFHYTYGNSDDYIEVPAKKIQQGLFEVNVPFEVGLEPQWEIMNMTNSNAEQEMSKQAMEEKMIAEERQHTLKYFVTVSHGDSIKSGEIYTDHLGHLGTSFYGIIQTDIHIDKNHLSVNLVNRDVNQSPKLIVEAYLLKYENEKFLEEEVIKLQKEDSPSNTDIRFFNLDSVEVYDDMRLIVKVVYSNGEVFEKEVY</sequence>
<organism evidence="3 4">
    <name type="scientific">Salirhabdus euzebyi</name>
    <dbReference type="NCBI Taxonomy" id="394506"/>
    <lineage>
        <taxon>Bacteria</taxon>
        <taxon>Bacillati</taxon>
        <taxon>Bacillota</taxon>
        <taxon>Bacilli</taxon>
        <taxon>Bacillales</taxon>
        <taxon>Bacillaceae</taxon>
        <taxon>Salirhabdus</taxon>
    </lineage>
</organism>
<evidence type="ECO:0000313" key="4">
    <source>
        <dbReference type="Proteomes" id="UP000581688"/>
    </source>
</evidence>
<feature type="transmembrane region" description="Helical" evidence="2">
    <location>
        <begin position="12"/>
        <end position="30"/>
    </location>
</feature>
<feature type="coiled-coil region" evidence="1">
    <location>
        <begin position="149"/>
        <end position="176"/>
    </location>
</feature>
<comment type="caution">
    <text evidence="3">The sequence shown here is derived from an EMBL/GenBank/DDBJ whole genome shotgun (WGS) entry which is preliminary data.</text>
</comment>
<evidence type="ECO:0000256" key="1">
    <source>
        <dbReference type="SAM" id="Coils"/>
    </source>
</evidence>
<keyword evidence="1" id="KW-0175">Coiled coil</keyword>
<evidence type="ECO:0000313" key="3">
    <source>
        <dbReference type="EMBL" id="MBB6452558.1"/>
    </source>
</evidence>
<dbReference type="Proteomes" id="UP000581688">
    <property type="component" value="Unassembled WGS sequence"/>
</dbReference>
<proteinExistence type="predicted"/>